<name>M1DZV3_SOLTU</name>
<organism evidence="1 2">
    <name type="scientific">Solanum tuberosum</name>
    <name type="common">Potato</name>
    <dbReference type="NCBI Taxonomy" id="4113"/>
    <lineage>
        <taxon>Eukaryota</taxon>
        <taxon>Viridiplantae</taxon>
        <taxon>Streptophyta</taxon>
        <taxon>Embryophyta</taxon>
        <taxon>Tracheophyta</taxon>
        <taxon>Spermatophyta</taxon>
        <taxon>Magnoliopsida</taxon>
        <taxon>eudicotyledons</taxon>
        <taxon>Gunneridae</taxon>
        <taxon>Pentapetalae</taxon>
        <taxon>asterids</taxon>
        <taxon>lamiids</taxon>
        <taxon>Solanales</taxon>
        <taxon>Solanaceae</taxon>
        <taxon>Solanoideae</taxon>
        <taxon>Solaneae</taxon>
        <taxon>Solanum</taxon>
    </lineage>
</organism>
<dbReference type="HOGENOM" id="CLU_053236_0_0_1"/>
<reference evidence="1" key="2">
    <citation type="submission" date="2015-06" db="UniProtKB">
        <authorList>
            <consortium name="EnsemblPlants"/>
        </authorList>
    </citation>
    <scope>IDENTIFICATION</scope>
    <source>
        <strain evidence="1">DM1-3 516 R44</strain>
    </source>
</reference>
<accession>M1DZV3</accession>
<evidence type="ECO:0000313" key="2">
    <source>
        <dbReference type="Proteomes" id="UP000011115"/>
    </source>
</evidence>
<dbReference type="InParanoid" id="M1DZV3"/>
<dbReference type="Proteomes" id="UP000011115">
    <property type="component" value="Unassembled WGS sequence"/>
</dbReference>
<protein>
    <submittedName>
        <fullName evidence="1">Uncharacterized protein</fullName>
    </submittedName>
</protein>
<evidence type="ECO:0000313" key="1">
    <source>
        <dbReference type="EnsemblPlants" id="PGSC0003DMT400097077"/>
    </source>
</evidence>
<dbReference type="PaxDb" id="4113-PGSC0003DMT400097077"/>
<dbReference type="Gramene" id="PGSC0003DMT400097077">
    <property type="protein sequence ID" value="PGSC0003DMT400097077"/>
    <property type="gene ID" value="PGSC0003DMG400046648"/>
</dbReference>
<proteinExistence type="predicted"/>
<dbReference type="AlphaFoldDB" id="M1DZV3"/>
<reference evidence="2" key="1">
    <citation type="journal article" date="2011" name="Nature">
        <title>Genome sequence and analysis of the tuber crop potato.</title>
        <authorList>
            <consortium name="The Potato Genome Sequencing Consortium"/>
        </authorList>
    </citation>
    <scope>NUCLEOTIDE SEQUENCE [LARGE SCALE GENOMIC DNA]</scope>
    <source>
        <strain evidence="2">cv. DM1-3 516 R44</strain>
    </source>
</reference>
<dbReference type="EnsemblPlants" id="PGSC0003DMT400097077">
    <property type="protein sequence ID" value="PGSC0003DMT400097077"/>
    <property type="gene ID" value="PGSC0003DMG400046648"/>
</dbReference>
<sequence length="225" mass="24933">MNIIETDDDWCVTKAIVLIAPDELERAVASLSIRETKKFVILRLEKAVALVPRETLDRPKFVIETTVTEGMTRSGSHSNGYEPIVDDVSQGCDFYTVELVNATSDELALHPHMPSLYKMIATVILRSSFEPGLELGKHFQGIVEPIQILAKGAKFGLGYVPVKNKSVDQESARPITHLYQSLPMREHGIDSGLGEGIWGIFEEVDAVMEDEAETSGIHDVEPEEQ</sequence>
<keyword evidence="2" id="KW-1185">Reference proteome</keyword>